<evidence type="ECO:0000256" key="2">
    <source>
        <dbReference type="ARBA" id="ARBA00023125"/>
    </source>
</evidence>
<feature type="compositionally biased region" description="Polar residues" evidence="5">
    <location>
        <begin position="142"/>
        <end position="159"/>
    </location>
</feature>
<dbReference type="PROSITE" id="PS50048">
    <property type="entry name" value="ZN2_CY6_FUNGAL_2"/>
    <property type="match status" value="1"/>
</dbReference>
<dbReference type="InterPro" id="IPR036864">
    <property type="entry name" value="Zn2-C6_fun-type_DNA-bd_sf"/>
</dbReference>
<organism evidence="7 8">
    <name type="scientific">Aspergillus luchuensis (strain CBS 106.47)</name>
    <dbReference type="NCBI Taxonomy" id="1137211"/>
    <lineage>
        <taxon>Eukaryota</taxon>
        <taxon>Fungi</taxon>
        <taxon>Dikarya</taxon>
        <taxon>Ascomycota</taxon>
        <taxon>Pezizomycotina</taxon>
        <taxon>Eurotiomycetes</taxon>
        <taxon>Eurotiomycetidae</taxon>
        <taxon>Eurotiales</taxon>
        <taxon>Aspergillaceae</taxon>
        <taxon>Aspergillus</taxon>
        <taxon>Aspergillus subgen. Circumdati</taxon>
    </lineage>
</organism>
<dbReference type="GO" id="GO:0003677">
    <property type="term" value="F:DNA binding"/>
    <property type="evidence" value="ECO:0007669"/>
    <property type="project" value="UniProtKB-KW"/>
</dbReference>
<dbReference type="GO" id="GO:0009893">
    <property type="term" value="P:positive regulation of metabolic process"/>
    <property type="evidence" value="ECO:0007669"/>
    <property type="project" value="UniProtKB-ARBA"/>
</dbReference>
<sequence>MPPPKPRQTKRPRLSLSCIVCRRRKVRCGREHPQCANCVRMKENCVYKNMVRDEFTGRVRQASPSPAPQGDNSNGRESLVNDSEERKGGFTWSHWPSQDSGNVIGLSDEAPLPRGTVSLTATPPQRHPTKARCDASAVPHQRLSSSMLTPAPLSRQQQVDLQYPTVPSWDEVTQLPENHQASARAGKSRTPSASQDAATAVSASTTAPSVSINHQYLTSSDYLSVRRGARARYIGQAFWGFVAGKVSAAQRCKQKPIGQA</sequence>
<keyword evidence="2" id="KW-0238">DNA-binding</keyword>
<dbReference type="Pfam" id="PF00172">
    <property type="entry name" value="Zn_clus"/>
    <property type="match status" value="1"/>
</dbReference>
<feature type="region of interest" description="Disordered" evidence="5">
    <location>
        <begin position="178"/>
        <end position="199"/>
    </location>
</feature>
<dbReference type="VEuPathDB" id="FungiDB:ASPFODRAFT_51749"/>
<accession>A0A1M3T5P6</accession>
<keyword evidence="3" id="KW-0804">Transcription</keyword>
<dbReference type="PANTHER" id="PTHR31069">
    <property type="entry name" value="OLEATE-ACTIVATED TRANSCRIPTION FACTOR 1-RELATED"/>
    <property type="match status" value="1"/>
</dbReference>
<dbReference type="PROSITE" id="PS00463">
    <property type="entry name" value="ZN2_CY6_FUNGAL_1"/>
    <property type="match status" value="1"/>
</dbReference>
<proteinExistence type="predicted"/>
<evidence type="ECO:0000256" key="5">
    <source>
        <dbReference type="SAM" id="MobiDB-lite"/>
    </source>
</evidence>
<dbReference type="Proteomes" id="UP000184063">
    <property type="component" value="Unassembled WGS sequence"/>
</dbReference>
<reference evidence="8" key="1">
    <citation type="journal article" date="2017" name="Genome Biol.">
        <title>Comparative genomics reveals high biological diversity and specific adaptations in the industrially and medically important fungal genus Aspergillus.</title>
        <authorList>
            <person name="de Vries R.P."/>
            <person name="Riley R."/>
            <person name="Wiebenga A."/>
            <person name="Aguilar-Osorio G."/>
            <person name="Amillis S."/>
            <person name="Uchima C.A."/>
            <person name="Anderluh G."/>
            <person name="Asadollahi M."/>
            <person name="Askin M."/>
            <person name="Barry K."/>
            <person name="Battaglia E."/>
            <person name="Bayram O."/>
            <person name="Benocci T."/>
            <person name="Braus-Stromeyer S.A."/>
            <person name="Caldana C."/>
            <person name="Canovas D."/>
            <person name="Cerqueira G.C."/>
            <person name="Chen F."/>
            <person name="Chen W."/>
            <person name="Choi C."/>
            <person name="Clum A."/>
            <person name="Dos Santos R.A."/>
            <person name="Damasio A.R."/>
            <person name="Diallinas G."/>
            <person name="Emri T."/>
            <person name="Fekete E."/>
            <person name="Flipphi M."/>
            <person name="Freyberg S."/>
            <person name="Gallo A."/>
            <person name="Gournas C."/>
            <person name="Habgood R."/>
            <person name="Hainaut M."/>
            <person name="Harispe M.L."/>
            <person name="Henrissat B."/>
            <person name="Hilden K.S."/>
            <person name="Hope R."/>
            <person name="Hossain A."/>
            <person name="Karabika E."/>
            <person name="Karaffa L."/>
            <person name="Karanyi Z."/>
            <person name="Krasevec N."/>
            <person name="Kuo A."/>
            <person name="Kusch H."/>
            <person name="LaButti K."/>
            <person name="Lagendijk E.L."/>
            <person name="Lapidus A."/>
            <person name="Levasseur A."/>
            <person name="Lindquist E."/>
            <person name="Lipzen A."/>
            <person name="Logrieco A.F."/>
            <person name="MacCabe A."/>
            <person name="Maekelae M.R."/>
            <person name="Malavazi I."/>
            <person name="Melin P."/>
            <person name="Meyer V."/>
            <person name="Mielnichuk N."/>
            <person name="Miskei M."/>
            <person name="Molnar A.P."/>
            <person name="Mule G."/>
            <person name="Ngan C.Y."/>
            <person name="Orejas M."/>
            <person name="Orosz E."/>
            <person name="Ouedraogo J.P."/>
            <person name="Overkamp K.M."/>
            <person name="Park H.-S."/>
            <person name="Perrone G."/>
            <person name="Piumi F."/>
            <person name="Punt P.J."/>
            <person name="Ram A.F."/>
            <person name="Ramon A."/>
            <person name="Rauscher S."/>
            <person name="Record E."/>
            <person name="Riano-Pachon D.M."/>
            <person name="Robert V."/>
            <person name="Roehrig J."/>
            <person name="Ruller R."/>
            <person name="Salamov A."/>
            <person name="Salih N.S."/>
            <person name="Samson R.A."/>
            <person name="Sandor E."/>
            <person name="Sanguinetti M."/>
            <person name="Schuetze T."/>
            <person name="Sepcic K."/>
            <person name="Shelest E."/>
            <person name="Sherlock G."/>
            <person name="Sophianopoulou V."/>
            <person name="Squina F.M."/>
            <person name="Sun H."/>
            <person name="Susca A."/>
            <person name="Todd R.B."/>
            <person name="Tsang A."/>
            <person name="Unkles S.E."/>
            <person name="van de Wiele N."/>
            <person name="van Rossen-Uffink D."/>
            <person name="Oliveira J.V."/>
            <person name="Vesth T.C."/>
            <person name="Visser J."/>
            <person name="Yu J.-H."/>
            <person name="Zhou M."/>
            <person name="Andersen M.R."/>
            <person name="Archer D.B."/>
            <person name="Baker S.E."/>
            <person name="Benoit I."/>
            <person name="Brakhage A.A."/>
            <person name="Braus G.H."/>
            <person name="Fischer R."/>
            <person name="Frisvad J.C."/>
            <person name="Goldman G.H."/>
            <person name="Houbraken J."/>
            <person name="Oakley B."/>
            <person name="Pocsi I."/>
            <person name="Scazzocchio C."/>
            <person name="Seiboth B."/>
            <person name="vanKuyk P.A."/>
            <person name="Wortman J."/>
            <person name="Dyer P.S."/>
            <person name="Grigoriev I.V."/>
        </authorList>
    </citation>
    <scope>NUCLEOTIDE SEQUENCE [LARGE SCALE GENOMIC DNA]</scope>
    <source>
        <strain evidence="8">CBS 106.47</strain>
    </source>
</reference>
<dbReference type="EMBL" id="KV878249">
    <property type="protein sequence ID" value="OJZ82061.1"/>
    <property type="molecule type" value="Genomic_DNA"/>
</dbReference>
<dbReference type="OrthoDB" id="2563500at2759"/>
<dbReference type="InterPro" id="IPR050675">
    <property type="entry name" value="OAF3"/>
</dbReference>
<keyword evidence="4" id="KW-0539">Nucleus</keyword>
<name>A0A1M3T5P6_ASPLC</name>
<keyword evidence="1" id="KW-0805">Transcription regulation</keyword>
<protein>
    <recommendedName>
        <fullName evidence="6">Zn(2)-C6 fungal-type domain-containing protein</fullName>
    </recommendedName>
</protein>
<dbReference type="GO" id="GO:0000981">
    <property type="term" value="F:DNA-binding transcription factor activity, RNA polymerase II-specific"/>
    <property type="evidence" value="ECO:0007669"/>
    <property type="project" value="InterPro"/>
</dbReference>
<dbReference type="SUPFAM" id="SSF57701">
    <property type="entry name" value="Zn2/Cys6 DNA-binding domain"/>
    <property type="match status" value="1"/>
</dbReference>
<dbReference type="CDD" id="cd00067">
    <property type="entry name" value="GAL4"/>
    <property type="match status" value="1"/>
</dbReference>
<feature type="region of interest" description="Disordered" evidence="5">
    <location>
        <begin position="58"/>
        <end position="159"/>
    </location>
</feature>
<dbReference type="Gene3D" id="4.10.240.10">
    <property type="entry name" value="Zn(2)-C6 fungal-type DNA-binding domain"/>
    <property type="match status" value="1"/>
</dbReference>
<evidence type="ECO:0000256" key="3">
    <source>
        <dbReference type="ARBA" id="ARBA00023163"/>
    </source>
</evidence>
<gene>
    <name evidence="7" type="ORF">ASPFODRAFT_51749</name>
</gene>
<dbReference type="GO" id="GO:0008270">
    <property type="term" value="F:zinc ion binding"/>
    <property type="evidence" value="ECO:0007669"/>
    <property type="project" value="InterPro"/>
</dbReference>
<evidence type="ECO:0000259" key="6">
    <source>
        <dbReference type="PROSITE" id="PS50048"/>
    </source>
</evidence>
<dbReference type="PANTHER" id="PTHR31069:SF32">
    <property type="entry name" value="ARGININE METABOLISM REGULATION PROTEIN II"/>
    <property type="match status" value="1"/>
</dbReference>
<evidence type="ECO:0000256" key="1">
    <source>
        <dbReference type="ARBA" id="ARBA00023015"/>
    </source>
</evidence>
<dbReference type="InterPro" id="IPR001138">
    <property type="entry name" value="Zn2Cys6_DnaBD"/>
</dbReference>
<evidence type="ECO:0000256" key="4">
    <source>
        <dbReference type="ARBA" id="ARBA00023242"/>
    </source>
</evidence>
<dbReference type="AlphaFoldDB" id="A0A1M3T5P6"/>
<evidence type="ECO:0000313" key="8">
    <source>
        <dbReference type="Proteomes" id="UP000184063"/>
    </source>
</evidence>
<evidence type="ECO:0000313" key="7">
    <source>
        <dbReference type="EMBL" id="OJZ82061.1"/>
    </source>
</evidence>
<dbReference type="SMART" id="SM00066">
    <property type="entry name" value="GAL4"/>
    <property type="match status" value="1"/>
</dbReference>
<feature type="domain" description="Zn(2)-C6 fungal-type" evidence="6">
    <location>
        <begin position="17"/>
        <end position="47"/>
    </location>
</feature>